<dbReference type="RefSeq" id="WP_116843385.1">
    <property type="nucleotide sequence ID" value="NZ_CP031003.1"/>
</dbReference>
<dbReference type="AlphaFoldDB" id="A0A385ACJ8"/>
<proteinExistence type="predicted"/>
<gene>
    <name evidence="1" type="ORF">DT351_01285</name>
</gene>
<organism evidence="1 2">
    <name type="scientific">Latilactobacillus curvatus</name>
    <name type="common">Lactobacillus curvatus</name>
    <dbReference type="NCBI Taxonomy" id="28038"/>
    <lineage>
        <taxon>Bacteria</taxon>
        <taxon>Bacillati</taxon>
        <taxon>Bacillota</taxon>
        <taxon>Bacilli</taxon>
        <taxon>Lactobacillales</taxon>
        <taxon>Lactobacillaceae</taxon>
        <taxon>Latilactobacillus</taxon>
    </lineage>
</organism>
<sequence>MAYKLKYVCENCGKIEFFHTPEEGFKAGWDYPPKMGEYRVVSPRTCANCSIDTTLYWAMVTGAIKSREDMTSNQKAVLDRILKEPDSITINGENEANTILV</sequence>
<reference evidence="1 2" key="1">
    <citation type="submission" date="2018-07" db="EMBL/GenBank/DDBJ databases">
        <title>Lactobacillus curvatus genome sequence.</title>
        <authorList>
            <person name="Prechtl R."/>
        </authorList>
    </citation>
    <scope>NUCLEOTIDE SEQUENCE [LARGE SCALE GENOMIC DNA]</scope>
    <source>
        <strain evidence="1 2">TMW 1.1928</strain>
    </source>
</reference>
<evidence type="ECO:0000313" key="2">
    <source>
        <dbReference type="Proteomes" id="UP000257607"/>
    </source>
</evidence>
<protein>
    <submittedName>
        <fullName evidence="1">Uncharacterized protein</fullName>
    </submittedName>
</protein>
<dbReference type="EMBL" id="CP031003">
    <property type="protein sequence ID" value="AXN35076.1"/>
    <property type="molecule type" value="Genomic_DNA"/>
</dbReference>
<dbReference type="Proteomes" id="UP000257607">
    <property type="component" value="Chromosome"/>
</dbReference>
<accession>A0A385ACJ8</accession>
<name>A0A385ACJ8_LATCU</name>
<evidence type="ECO:0000313" key="1">
    <source>
        <dbReference type="EMBL" id="AXN35076.1"/>
    </source>
</evidence>